<dbReference type="InterPro" id="IPR036271">
    <property type="entry name" value="Tet_transcr_reg_TetR-rel_C_sf"/>
</dbReference>
<dbReference type="AlphaFoldDB" id="A0AAN1RVA6"/>
<dbReference type="InterPro" id="IPR001647">
    <property type="entry name" value="HTH_TetR"/>
</dbReference>
<sequence length="233" mass="26160">MSGRRFSWVSETKVNVVYFSTPFAIPIPSMPRQFSRPDRRADLPAHILRVAQRLFQSQGYAAVTMEEIAGQAAVSKRTLYKYFPAKEALLERVLEEALASDLAQQDFRLDGQAGFQEGVRHLLHGSAQWCEQHSDYLLPYIRHKFATFDPGAAAGQDQGLLPVWRGLIAAAQQGGELRPDRPAEQLASYLHYLYLGALMRWLTEPGLDLRQEFDMVLALFIDGAGRSPLLRAG</sequence>
<dbReference type="PANTHER" id="PTHR30055:SF234">
    <property type="entry name" value="HTH-TYPE TRANSCRIPTIONAL REGULATOR BETI"/>
    <property type="match status" value="1"/>
</dbReference>
<evidence type="ECO:0000313" key="7">
    <source>
        <dbReference type="EMBL" id="AZW16350.1"/>
    </source>
</evidence>
<dbReference type="PROSITE" id="PS01081">
    <property type="entry name" value="HTH_TETR_1"/>
    <property type="match status" value="1"/>
</dbReference>
<keyword evidence="2" id="KW-0805">Transcription regulation</keyword>
<dbReference type="InterPro" id="IPR023772">
    <property type="entry name" value="DNA-bd_HTH_TetR-type_CS"/>
</dbReference>
<evidence type="ECO:0000256" key="5">
    <source>
        <dbReference type="PROSITE-ProRule" id="PRU00335"/>
    </source>
</evidence>
<dbReference type="PRINTS" id="PR00455">
    <property type="entry name" value="HTHTETR"/>
</dbReference>
<evidence type="ECO:0000256" key="4">
    <source>
        <dbReference type="ARBA" id="ARBA00023163"/>
    </source>
</evidence>
<evidence type="ECO:0000313" key="8">
    <source>
        <dbReference type="Proteomes" id="UP000282741"/>
    </source>
</evidence>
<keyword evidence="1" id="KW-0678">Repressor</keyword>
<dbReference type="GO" id="GO:0003700">
    <property type="term" value="F:DNA-binding transcription factor activity"/>
    <property type="evidence" value="ECO:0007669"/>
    <property type="project" value="TreeGrafter"/>
</dbReference>
<protein>
    <submittedName>
        <fullName evidence="7">TetR family transcriptional regulator</fullName>
    </submittedName>
</protein>
<reference evidence="8" key="1">
    <citation type="submission" date="2017-10" db="EMBL/GenBank/DDBJ databases">
        <title>Whole genome sequencing of various Bordetella species.</title>
        <authorList>
            <person name="Weigand M.R."/>
            <person name="Loparev V."/>
            <person name="Peng Y."/>
            <person name="Bowden K.E."/>
            <person name="Tondella M.L."/>
            <person name="Williams M.M."/>
        </authorList>
    </citation>
    <scope>NUCLEOTIDE SEQUENCE [LARGE SCALE GENOMIC DNA]</scope>
    <source>
        <strain evidence="8">H720</strain>
    </source>
</reference>
<dbReference type="GO" id="GO:0000976">
    <property type="term" value="F:transcription cis-regulatory region binding"/>
    <property type="evidence" value="ECO:0007669"/>
    <property type="project" value="TreeGrafter"/>
</dbReference>
<keyword evidence="4" id="KW-0804">Transcription</keyword>
<dbReference type="Gene3D" id="1.10.357.10">
    <property type="entry name" value="Tetracycline Repressor, domain 2"/>
    <property type="match status" value="1"/>
</dbReference>
<dbReference type="PANTHER" id="PTHR30055">
    <property type="entry name" value="HTH-TYPE TRANSCRIPTIONAL REGULATOR RUTR"/>
    <property type="match status" value="1"/>
</dbReference>
<evidence type="ECO:0000259" key="6">
    <source>
        <dbReference type="PROSITE" id="PS50977"/>
    </source>
</evidence>
<feature type="DNA-binding region" description="H-T-H motif" evidence="5">
    <location>
        <begin position="64"/>
        <end position="83"/>
    </location>
</feature>
<dbReference type="SUPFAM" id="SSF48498">
    <property type="entry name" value="Tetracyclin repressor-like, C-terminal domain"/>
    <property type="match status" value="1"/>
</dbReference>
<gene>
    <name evidence="7" type="ORF">CS347_06000</name>
</gene>
<evidence type="ECO:0000256" key="2">
    <source>
        <dbReference type="ARBA" id="ARBA00023015"/>
    </source>
</evidence>
<dbReference type="PROSITE" id="PS50977">
    <property type="entry name" value="HTH_TETR_2"/>
    <property type="match status" value="1"/>
</dbReference>
<proteinExistence type="predicted"/>
<organism evidence="7 8">
    <name type="scientific">Bordetella hinzii</name>
    <dbReference type="NCBI Taxonomy" id="103855"/>
    <lineage>
        <taxon>Bacteria</taxon>
        <taxon>Pseudomonadati</taxon>
        <taxon>Pseudomonadota</taxon>
        <taxon>Betaproteobacteria</taxon>
        <taxon>Burkholderiales</taxon>
        <taxon>Alcaligenaceae</taxon>
        <taxon>Bordetella</taxon>
    </lineage>
</organism>
<evidence type="ECO:0000256" key="1">
    <source>
        <dbReference type="ARBA" id="ARBA00022491"/>
    </source>
</evidence>
<dbReference type="Proteomes" id="UP000282741">
    <property type="component" value="Chromosome"/>
</dbReference>
<name>A0AAN1RVA6_9BORD</name>
<dbReference type="InterPro" id="IPR009057">
    <property type="entry name" value="Homeodomain-like_sf"/>
</dbReference>
<feature type="domain" description="HTH tetR-type" evidence="6">
    <location>
        <begin position="41"/>
        <end position="101"/>
    </location>
</feature>
<dbReference type="EMBL" id="CP024172">
    <property type="protein sequence ID" value="AZW16350.1"/>
    <property type="molecule type" value="Genomic_DNA"/>
</dbReference>
<accession>A0AAN1RVA6</accession>
<keyword evidence="3 5" id="KW-0238">DNA-binding</keyword>
<dbReference type="Pfam" id="PF00440">
    <property type="entry name" value="TetR_N"/>
    <property type="match status" value="1"/>
</dbReference>
<dbReference type="SUPFAM" id="SSF46689">
    <property type="entry name" value="Homeodomain-like"/>
    <property type="match status" value="1"/>
</dbReference>
<evidence type="ECO:0000256" key="3">
    <source>
        <dbReference type="ARBA" id="ARBA00023125"/>
    </source>
</evidence>
<dbReference type="FunFam" id="1.10.10.60:FF:000141">
    <property type="entry name" value="TetR family transcriptional regulator"/>
    <property type="match status" value="1"/>
</dbReference>
<dbReference type="InterPro" id="IPR050109">
    <property type="entry name" value="HTH-type_TetR-like_transc_reg"/>
</dbReference>